<accession>A0A382NIX3</accession>
<name>A0A382NIX3_9ZZZZ</name>
<proteinExistence type="predicted"/>
<sequence length="50" mass="5836">MVNMAQDFSYRYPMIIGQTHSDLTLGDLWSLILALEFSNFHTKRNGMTRN</sequence>
<dbReference type="AlphaFoldDB" id="A0A382NIX3"/>
<dbReference type="EMBL" id="UINC01100807">
    <property type="protein sequence ID" value="SVC61149.1"/>
    <property type="molecule type" value="Genomic_DNA"/>
</dbReference>
<protein>
    <submittedName>
        <fullName evidence="1">Uncharacterized protein</fullName>
    </submittedName>
</protein>
<organism evidence="1">
    <name type="scientific">marine metagenome</name>
    <dbReference type="NCBI Taxonomy" id="408172"/>
    <lineage>
        <taxon>unclassified sequences</taxon>
        <taxon>metagenomes</taxon>
        <taxon>ecological metagenomes</taxon>
    </lineage>
</organism>
<gene>
    <name evidence="1" type="ORF">METZ01_LOCUS314003</name>
</gene>
<evidence type="ECO:0000313" key="1">
    <source>
        <dbReference type="EMBL" id="SVC61149.1"/>
    </source>
</evidence>
<reference evidence="1" key="1">
    <citation type="submission" date="2018-05" db="EMBL/GenBank/DDBJ databases">
        <authorList>
            <person name="Lanie J.A."/>
            <person name="Ng W.-L."/>
            <person name="Kazmierczak K.M."/>
            <person name="Andrzejewski T.M."/>
            <person name="Davidsen T.M."/>
            <person name="Wayne K.J."/>
            <person name="Tettelin H."/>
            <person name="Glass J.I."/>
            <person name="Rusch D."/>
            <person name="Podicherti R."/>
            <person name="Tsui H.-C.T."/>
            <person name="Winkler M.E."/>
        </authorList>
    </citation>
    <scope>NUCLEOTIDE SEQUENCE</scope>
</reference>